<keyword evidence="1" id="KW-0677">Repeat</keyword>
<evidence type="ECO:0000256" key="1">
    <source>
        <dbReference type="ARBA" id="ARBA00022737"/>
    </source>
</evidence>
<dbReference type="Pfam" id="PF12796">
    <property type="entry name" value="Ank_2"/>
    <property type="match status" value="1"/>
</dbReference>
<dbReference type="InParanoid" id="A0A1X7TD56"/>
<feature type="region of interest" description="Disordered" evidence="4">
    <location>
        <begin position="322"/>
        <end position="353"/>
    </location>
</feature>
<keyword evidence="2 3" id="KW-0040">ANK repeat</keyword>
<dbReference type="InterPro" id="IPR036770">
    <property type="entry name" value="Ankyrin_rpt-contain_sf"/>
</dbReference>
<protein>
    <submittedName>
        <fullName evidence="6">Uncharacterized protein</fullName>
    </submittedName>
</protein>
<organism evidence="6">
    <name type="scientific">Amphimedon queenslandica</name>
    <name type="common">Sponge</name>
    <dbReference type="NCBI Taxonomy" id="400682"/>
    <lineage>
        <taxon>Eukaryota</taxon>
        <taxon>Metazoa</taxon>
        <taxon>Porifera</taxon>
        <taxon>Demospongiae</taxon>
        <taxon>Heteroscleromorpha</taxon>
        <taxon>Haplosclerida</taxon>
        <taxon>Niphatidae</taxon>
        <taxon>Amphimedon</taxon>
    </lineage>
</organism>
<proteinExistence type="predicted"/>
<dbReference type="PROSITE" id="PS50297">
    <property type="entry name" value="ANK_REP_REGION"/>
    <property type="match status" value="2"/>
</dbReference>
<evidence type="ECO:0000256" key="4">
    <source>
        <dbReference type="SAM" id="MobiDB-lite"/>
    </source>
</evidence>
<evidence type="ECO:0000313" key="6">
    <source>
        <dbReference type="EnsemblMetazoa" id="Aqu2.1.12392_001"/>
    </source>
</evidence>
<feature type="repeat" description="ANK" evidence="3">
    <location>
        <begin position="541"/>
        <end position="573"/>
    </location>
</feature>
<accession>A0A1X7TD56</accession>
<dbReference type="SUPFAM" id="SSF48403">
    <property type="entry name" value="Ankyrin repeat"/>
    <property type="match status" value="1"/>
</dbReference>
<dbReference type="PANTHER" id="PTHR24188:SF29">
    <property type="entry name" value="GH09064P"/>
    <property type="match status" value="1"/>
</dbReference>
<dbReference type="Gene3D" id="1.25.40.20">
    <property type="entry name" value="Ankyrin repeat-containing domain"/>
    <property type="match status" value="1"/>
</dbReference>
<feature type="transmembrane region" description="Helical" evidence="5">
    <location>
        <begin position="223"/>
        <end position="251"/>
    </location>
</feature>
<sequence length="624" mass="71438">LHATCGVSNVTVRLNCSGSISYQVITDTITDIINRSSVSISINNTYCWDQCRISISYSNDAGKSKWSNTLTLANWTSLDNYGFVQDNVNFTIMNSSFIRMNWELTDTMECLSSRRLYDYVKIQWIPEECSQKTSDPNYWEYKGSFTISLRDEFYMIDVGDSGHDHYCIRASFCGANLPCTESYVYDVNVFNRAGSTSSLSPSPSPTVTVSSSSASFYSRNKKFFIIVGGVVGGCILLAVFITCFTCCYCCCRKQKRKREQQQQRLITQVHEHEEQTVKLLDDEEESVTSEKTIVQSLMPNKPYDEERMKKYLDDQYRSRQYLRDIEEGEDHTELEPGDKEEQRPNGQQPPPPLFSIRTILEKFPIDSQLQTRFEDYVDDVRRFILSANVSDLKNKVSATFGQKESAIHNSKVILKLSQKWSEQSINNLRKLTQYFFGEKADSLTYDHKKNSDLVQMANNQAAFMHHFGILQLIIDNKTIIDKAEHVKFEFELSLCDSIQIDINYQNEHGSTPLMFASHHGHHQVVELLLSKDPDINIQNNKGWNALIFASYYGHHQVVELLLSKDPDINIQSNDGWNALMHASSSGHHQVVKLLDPDAPDEDSYYSYAIPSSNHPQEYSVCNFS</sequence>
<dbReference type="InterPro" id="IPR002110">
    <property type="entry name" value="Ankyrin_rpt"/>
</dbReference>
<keyword evidence="5" id="KW-0812">Transmembrane</keyword>
<dbReference type="Pfam" id="PF00023">
    <property type="entry name" value="Ank"/>
    <property type="match status" value="1"/>
</dbReference>
<dbReference type="PROSITE" id="PS50088">
    <property type="entry name" value="ANK_REPEAT"/>
    <property type="match status" value="2"/>
</dbReference>
<keyword evidence="5" id="KW-0472">Membrane</keyword>
<dbReference type="AlphaFoldDB" id="A0A1X7TD56"/>
<name>A0A1X7TD56_AMPQE</name>
<feature type="compositionally biased region" description="Basic and acidic residues" evidence="4">
    <location>
        <begin position="322"/>
        <end position="343"/>
    </location>
</feature>
<dbReference type="SMART" id="SM00248">
    <property type="entry name" value="ANK"/>
    <property type="match status" value="3"/>
</dbReference>
<reference evidence="6" key="1">
    <citation type="submission" date="2017-05" db="UniProtKB">
        <authorList>
            <consortium name="EnsemblMetazoa"/>
        </authorList>
    </citation>
    <scope>IDENTIFICATION</scope>
</reference>
<evidence type="ECO:0000256" key="2">
    <source>
        <dbReference type="ARBA" id="ARBA00023043"/>
    </source>
</evidence>
<dbReference type="PANTHER" id="PTHR24188">
    <property type="entry name" value="ANKYRIN REPEAT PROTEIN"/>
    <property type="match status" value="1"/>
</dbReference>
<evidence type="ECO:0000256" key="3">
    <source>
        <dbReference type="PROSITE-ProRule" id="PRU00023"/>
    </source>
</evidence>
<keyword evidence="5" id="KW-1133">Transmembrane helix</keyword>
<dbReference type="EnsemblMetazoa" id="Aqu2.1.12392_001">
    <property type="protein sequence ID" value="Aqu2.1.12392_001"/>
    <property type="gene ID" value="Aqu2.1.12392"/>
</dbReference>
<evidence type="ECO:0000256" key="5">
    <source>
        <dbReference type="SAM" id="Phobius"/>
    </source>
</evidence>
<feature type="repeat" description="ANK" evidence="3">
    <location>
        <begin position="508"/>
        <end position="540"/>
    </location>
</feature>